<accession>A0A2Z5U1L8</accession>
<name>A0A2Z5U1L8_9STRE</name>
<evidence type="ECO:0000313" key="1">
    <source>
        <dbReference type="EMBL" id="BBA93541.1"/>
    </source>
</evidence>
<organism evidence="1 2">
    <name type="scientific">Streptococcus ruminantium</name>
    <dbReference type="NCBI Taxonomy" id="1917441"/>
    <lineage>
        <taxon>Bacteria</taxon>
        <taxon>Bacillati</taxon>
        <taxon>Bacillota</taxon>
        <taxon>Bacilli</taxon>
        <taxon>Lactobacillales</taxon>
        <taxon>Streptococcaceae</taxon>
        <taxon>Streptococcus</taxon>
    </lineage>
</organism>
<evidence type="ECO:0000313" key="2">
    <source>
        <dbReference type="Proteomes" id="UP000269331"/>
    </source>
</evidence>
<protein>
    <submittedName>
        <fullName evidence="1">Aldo/keto reductase</fullName>
    </submittedName>
</protein>
<dbReference type="KEGG" id="srq:SR187_9705"/>
<dbReference type="EMBL" id="AP018400">
    <property type="protein sequence ID" value="BBA93541.1"/>
    <property type="molecule type" value="Genomic_DNA"/>
</dbReference>
<sequence length="41" mass="5098">MGRRFDPYREDWLICGKVLFYKAFSHFMIDFDPDMVENLFF</sequence>
<reference evidence="1 2" key="1">
    <citation type="journal article" date="2018" name="Genome Biol. Evol.">
        <title>Complete Genome Sequence of Streptococcus ruminantium sp. nov. GUT-187T (=DSM 104980T =JCM 31869T), the Type Strain of S. ruminantium, and Comparison with Genome Sequences of Streptococcus suis Strains.</title>
        <authorList>
            <person name="Tohya M."/>
            <person name="Sekizaki T."/>
            <person name="Miyoshi-Akiyama T."/>
        </authorList>
    </citation>
    <scope>NUCLEOTIDE SEQUENCE [LARGE SCALE GENOMIC DNA]</scope>
    <source>
        <strain evidence="1 2">GUT187T</strain>
    </source>
</reference>
<dbReference type="Proteomes" id="UP000269331">
    <property type="component" value="Chromosome"/>
</dbReference>
<dbReference type="AlphaFoldDB" id="A0A2Z5U1L8"/>
<proteinExistence type="predicted"/>
<gene>
    <name evidence="1" type="ORF">SR187_9705</name>
</gene>